<organism evidence="2">
    <name type="scientific">Escherichia coli</name>
    <dbReference type="NCBI Taxonomy" id="562"/>
    <lineage>
        <taxon>Bacteria</taxon>
        <taxon>Pseudomonadati</taxon>
        <taxon>Pseudomonadota</taxon>
        <taxon>Gammaproteobacteria</taxon>
        <taxon>Enterobacterales</taxon>
        <taxon>Enterobacteriaceae</taxon>
        <taxon>Escherichia</taxon>
    </lineage>
</organism>
<dbReference type="Pfam" id="PF00535">
    <property type="entry name" value="Glycos_transf_2"/>
    <property type="match status" value="1"/>
</dbReference>
<dbReference type="Proteomes" id="UP000480485">
    <property type="component" value="Unassembled WGS sequence"/>
</dbReference>
<accession>A0A146IG43</accession>
<evidence type="ECO:0000313" key="2">
    <source>
        <dbReference type="EMBL" id="BAU71641.1"/>
    </source>
</evidence>
<dbReference type="EMBL" id="WTRN01000010">
    <property type="protein sequence ID" value="MWT83981.1"/>
    <property type="molecule type" value="Genomic_DNA"/>
</dbReference>
<evidence type="ECO:0000313" key="3">
    <source>
        <dbReference type="EMBL" id="MWT83981.1"/>
    </source>
</evidence>
<evidence type="ECO:0000313" key="4">
    <source>
        <dbReference type="Proteomes" id="UP000480485"/>
    </source>
</evidence>
<dbReference type="PATRIC" id="fig|562.7426.peg.4106"/>
<sequence length="278" mass="32191">MLNKSKIDVVVPSYNRLDYLLQSIKSIKKQSYTANQIIVVDDDSEFSEKDFWSGLKRENICTDRILFYKKEKNLGACHSRNLGVQLSKSEYVAFLDDDDLWEINHLEGLINCFQNDDIVLAYSGKLIKNFTTGKERKSLNVIPDEQQFLSLLKCNYPGSTSSIMVRKKSFFAAGGFDETLPAIQDYDFYLRIVKEGRITTSNIFTLIYRVDTPVKITNQLYKARKAYYLIIEKLVPQHRKVLAKTISIQNIKKAVINKKMNYIILFSFDYIKNALRKG</sequence>
<dbReference type="InterPro" id="IPR001173">
    <property type="entry name" value="Glyco_trans_2-like"/>
</dbReference>
<name>A0A146IG43_ECOLX</name>
<gene>
    <name evidence="3" type="ORF">GP954_02040</name>
</gene>
<dbReference type="InterPro" id="IPR050834">
    <property type="entry name" value="Glycosyltransf_2"/>
</dbReference>
<evidence type="ECO:0000259" key="1">
    <source>
        <dbReference type="Pfam" id="PF00535"/>
    </source>
</evidence>
<reference evidence="3 4" key="2">
    <citation type="submission" date="2019-12" db="EMBL/GenBank/DDBJ databases">
        <title>Enteriobacteria Tanzani isolates_8377-8380.</title>
        <authorList>
            <person name="Subbiah M."/>
            <person name="Call D."/>
        </authorList>
    </citation>
    <scope>NUCLEOTIDE SEQUENCE [LARGE SCALE GENOMIC DNA]</scope>
    <source>
        <strain evidence="3 4">8378wC7</strain>
    </source>
</reference>
<proteinExistence type="predicted"/>
<dbReference type="PANTHER" id="PTHR43685">
    <property type="entry name" value="GLYCOSYLTRANSFERASE"/>
    <property type="match status" value="1"/>
</dbReference>
<dbReference type="Gene3D" id="3.90.550.10">
    <property type="entry name" value="Spore Coat Polysaccharide Biosynthesis Protein SpsA, Chain A"/>
    <property type="match status" value="1"/>
</dbReference>
<reference evidence="2" key="1">
    <citation type="journal article" date="2016" name="Front. Microbiol.">
        <title>Six Novel O Genotypes from Shiga Toxin-Producing Escherichia coli.</title>
        <authorList>
            <person name="Iguchi A."/>
            <person name="Iyoda S."/>
            <person name="Seto K."/>
            <person name="Nishii H."/>
            <person name="Ohnishi M."/>
            <person name="Mekata H."/>
            <person name="Ogura Y."/>
            <person name="Hayashi T."/>
        </authorList>
    </citation>
    <scope>NUCLEOTIDE SEQUENCE</scope>
    <source>
        <strain evidence="2">100998</strain>
    </source>
</reference>
<dbReference type="CDD" id="cd00761">
    <property type="entry name" value="Glyco_tranf_GTA_type"/>
    <property type="match status" value="1"/>
</dbReference>
<dbReference type="GO" id="GO:0016740">
    <property type="term" value="F:transferase activity"/>
    <property type="evidence" value="ECO:0007669"/>
    <property type="project" value="UniProtKB-KW"/>
</dbReference>
<keyword evidence="2" id="KW-0808">Transferase</keyword>
<dbReference type="EMBL" id="LC125932">
    <property type="protein sequence ID" value="BAU71641.1"/>
    <property type="molecule type" value="Genomic_DNA"/>
</dbReference>
<dbReference type="InterPro" id="IPR029044">
    <property type="entry name" value="Nucleotide-diphossugar_trans"/>
</dbReference>
<dbReference type="AlphaFoldDB" id="A0A146IG43"/>
<feature type="domain" description="Glycosyltransferase 2-like" evidence="1">
    <location>
        <begin position="9"/>
        <end position="166"/>
    </location>
</feature>
<protein>
    <submittedName>
        <fullName evidence="2 3">Glycosyltransferase</fullName>
    </submittedName>
</protein>
<dbReference type="PANTHER" id="PTHR43685:SF2">
    <property type="entry name" value="GLYCOSYLTRANSFERASE 2-LIKE DOMAIN-CONTAINING PROTEIN"/>
    <property type="match status" value="1"/>
</dbReference>
<dbReference type="SUPFAM" id="SSF53448">
    <property type="entry name" value="Nucleotide-diphospho-sugar transferases"/>
    <property type="match status" value="1"/>
</dbReference>
<dbReference type="RefSeq" id="WP_047656975.1">
    <property type="nucleotide sequence ID" value="NZ_BFOU01000075.1"/>
</dbReference>